<dbReference type="SUPFAM" id="SSF53098">
    <property type="entry name" value="Ribonuclease H-like"/>
    <property type="match status" value="1"/>
</dbReference>
<sequence length="788" mass="87521">MVRRSVPLPTLTARPLTNAGIVSVHATANGQVTVWQREADAGILHTRHVQQRGWIYARHLHDLQHLGDQLTITPDPPRESVTYHAQDLAPDGNVAERAYRYLLSGPSPRHLETEILRSATAARQQTRRLSLGDLSGYLRLGFAEQYLITTRQTYHQGLTFDHPVRLQFDLETTALSPEQGRIFLIAVRDNRGLETLLEARRAAQEGEMIEQLLDLIQTRDPDVIENHFIHGFDLPFITARARKLGIPFRLGRTGDGLPWTIEDGSRTPVWTCAGREILDTLDAVRRLPLPSSGLKAVAQYYGIAPEDRVYIEGAEIVSTYRDNPKAVRQYALQDVQEVDALARIVLAPSFALARLTPRPYHRLTRAGPAKGVLEPMLIRAYHEAGRPFPASDPGHQEPHRGGHVQLHAEGVLTHVVKADVASMYPSIIRAQGIGPQQDELQAFNRIVSDLTAQRLNHKRQAKNAALSEAERREHHAMQDAMKLVVNAAYGYLGAGRLARMGDRAAADQVTARGRALLQQVTSELEARDVQLIESDTDGVYFSTRAHIGEQAERDLIAQVSATLPEGITLEFDGRAQAMLSHQIKNYVLLRYDGTLDLSGASFESSRSERYGMLFLREALLALLQGDVPGVQAAFERTASQLATRAYTNADVGTRVRLGKNREAYAQTRASRKEAHLEAAWQAGLAFITGDRVSLYVREGRGLTVMTDPGAHDYGLKHYQNALVQNYATRLKKALDPADWEQLFSGRGPGLFDRPVHDMQVRWSPVHEEHAEVSATFGRAPNANGPPSS</sequence>
<dbReference type="PANTHER" id="PTHR10322:SF23">
    <property type="entry name" value="DNA POLYMERASE DELTA CATALYTIC SUBUNIT"/>
    <property type="match status" value="1"/>
</dbReference>
<evidence type="ECO:0000256" key="5">
    <source>
        <dbReference type="ARBA" id="ARBA00022932"/>
    </source>
</evidence>
<evidence type="ECO:0000259" key="9">
    <source>
        <dbReference type="Pfam" id="PF13482"/>
    </source>
</evidence>
<dbReference type="RefSeq" id="WP_139807186.1">
    <property type="nucleotide sequence ID" value="NZ_FWWU01000011.1"/>
</dbReference>
<dbReference type="PANTHER" id="PTHR10322">
    <property type="entry name" value="DNA POLYMERASE CATALYTIC SUBUNIT"/>
    <property type="match status" value="1"/>
</dbReference>
<dbReference type="InterPro" id="IPR050240">
    <property type="entry name" value="DNA_pol_type-B"/>
</dbReference>
<evidence type="ECO:0000256" key="1">
    <source>
        <dbReference type="ARBA" id="ARBA00005755"/>
    </source>
</evidence>
<dbReference type="InterPro" id="IPR006134">
    <property type="entry name" value="DNA-dir_DNA_pol_B_multi_dom"/>
</dbReference>
<evidence type="ECO:0000259" key="8">
    <source>
        <dbReference type="Pfam" id="PF00136"/>
    </source>
</evidence>
<keyword evidence="5" id="KW-0239">DNA-directed DNA polymerase</keyword>
<dbReference type="EMBL" id="FWWU01000011">
    <property type="protein sequence ID" value="SMB97616.1"/>
    <property type="molecule type" value="Genomic_DNA"/>
</dbReference>
<feature type="domain" description="YprB ribonuclease H-like" evidence="9">
    <location>
        <begin position="168"/>
        <end position="322"/>
    </location>
</feature>
<dbReference type="InterPro" id="IPR012337">
    <property type="entry name" value="RNaseH-like_sf"/>
</dbReference>
<dbReference type="InterPro" id="IPR023211">
    <property type="entry name" value="DNA_pol_palm_dom_sf"/>
</dbReference>
<comment type="similarity">
    <text evidence="1">Belongs to the DNA polymerase type-B family.</text>
</comment>
<comment type="catalytic activity">
    <reaction evidence="7">
        <text>DNA(n) + a 2'-deoxyribonucleoside 5'-triphosphate = DNA(n+1) + diphosphate</text>
        <dbReference type="Rhea" id="RHEA:22508"/>
        <dbReference type="Rhea" id="RHEA-COMP:17339"/>
        <dbReference type="Rhea" id="RHEA-COMP:17340"/>
        <dbReference type="ChEBI" id="CHEBI:33019"/>
        <dbReference type="ChEBI" id="CHEBI:61560"/>
        <dbReference type="ChEBI" id="CHEBI:173112"/>
        <dbReference type="EC" id="2.7.7.7"/>
    </reaction>
</comment>
<evidence type="ECO:0000256" key="6">
    <source>
        <dbReference type="ARBA" id="ARBA00023125"/>
    </source>
</evidence>
<evidence type="ECO:0000313" key="11">
    <source>
        <dbReference type="Proteomes" id="UP000192582"/>
    </source>
</evidence>
<dbReference type="InterPro" id="IPR036397">
    <property type="entry name" value="RNaseH_sf"/>
</dbReference>
<feature type="domain" description="DNA-directed DNA polymerase family B multifunctional" evidence="8">
    <location>
        <begin position="445"/>
        <end position="592"/>
    </location>
</feature>
<keyword evidence="4" id="KW-0548">Nucleotidyltransferase</keyword>
<keyword evidence="3" id="KW-0808">Transferase</keyword>
<gene>
    <name evidence="10" type="ORF">SAMN00790413_06085</name>
</gene>
<protein>
    <recommendedName>
        <fullName evidence="2">DNA-directed DNA polymerase</fullName>
        <ecNumber evidence="2">2.7.7.7</ecNumber>
    </recommendedName>
</protein>
<dbReference type="Pfam" id="PF00136">
    <property type="entry name" value="DNA_pol_B"/>
    <property type="match status" value="1"/>
</dbReference>
<dbReference type="OrthoDB" id="52005at2"/>
<evidence type="ECO:0000256" key="2">
    <source>
        <dbReference type="ARBA" id="ARBA00012417"/>
    </source>
</evidence>
<organism evidence="10 11">
    <name type="scientific">Deinococcus hopiensis KR-140</name>
    <dbReference type="NCBI Taxonomy" id="695939"/>
    <lineage>
        <taxon>Bacteria</taxon>
        <taxon>Thermotogati</taxon>
        <taxon>Deinococcota</taxon>
        <taxon>Deinococci</taxon>
        <taxon>Deinococcales</taxon>
        <taxon>Deinococcaceae</taxon>
        <taxon>Deinococcus</taxon>
    </lineage>
</organism>
<dbReference type="SUPFAM" id="SSF56672">
    <property type="entry name" value="DNA/RNA polymerases"/>
    <property type="match status" value="1"/>
</dbReference>
<dbReference type="InterPro" id="IPR038720">
    <property type="entry name" value="YprB_RNase_H-like_dom"/>
</dbReference>
<reference evidence="10 11" key="1">
    <citation type="submission" date="2017-04" db="EMBL/GenBank/DDBJ databases">
        <authorList>
            <person name="Afonso C.L."/>
            <person name="Miller P.J."/>
            <person name="Scott M.A."/>
            <person name="Spackman E."/>
            <person name="Goraichik I."/>
            <person name="Dimitrov K.M."/>
            <person name="Suarez D.L."/>
            <person name="Swayne D.E."/>
        </authorList>
    </citation>
    <scope>NUCLEOTIDE SEQUENCE [LARGE SCALE GENOMIC DNA]</scope>
    <source>
        <strain evidence="10 11">KR-140</strain>
    </source>
</reference>
<proteinExistence type="inferred from homology"/>
<dbReference type="PRINTS" id="PR00106">
    <property type="entry name" value="DNAPOLB"/>
</dbReference>
<keyword evidence="6" id="KW-0238">DNA-binding</keyword>
<dbReference type="Gene3D" id="3.30.420.10">
    <property type="entry name" value="Ribonuclease H-like superfamily/Ribonuclease H"/>
    <property type="match status" value="1"/>
</dbReference>
<dbReference type="Gene3D" id="3.90.1600.10">
    <property type="entry name" value="Palm domain of DNA polymerase"/>
    <property type="match status" value="1"/>
</dbReference>
<dbReference type="GO" id="GO:0003887">
    <property type="term" value="F:DNA-directed DNA polymerase activity"/>
    <property type="evidence" value="ECO:0007669"/>
    <property type="project" value="UniProtKB-KW"/>
</dbReference>
<evidence type="ECO:0000256" key="4">
    <source>
        <dbReference type="ARBA" id="ARBA00022695"/>
    </source>
</evidence>
<dbReference type="STRING" id="695939.SAMN00790413_06085"/>
<name>A0A1W1VWA8_9DEIO</name>
<dbReference type="GO" id="GO:0003677">
    <property type="term" value="F:DNA binding"/>
    <property type="evidence" value="ECO:0007669"/>
    <property type="project" value="UniProtKB-KW"/>
</dbReference>
<dbReference type="Pfam" id="PF13482">
    <property type="entry name" value="RNase_H_2"/>
    <property type="match status" value="1"/>
</dbReference>
<dbReference type="InterPro" id="IPR006172">
    <property type="entry name" value="DNA-dir_DNA_pol_B"/>
</dbReference>
<dbReference type="GO" id="GO:0000166">
    <property type="term" value="F:nucleotide binding"/>
    <property type="evidence" value="ECO:0007669"/>
    <property type="project" value="InterPro"/>
</dbReference>
<dbReference type="AlphaFoldDB" id="A0A1W1VWA8"/>
<keyword evidence="11" id="KW-1185">Reference proteome</keyword>
<evidence type="ECO:0000256" key="7">
    <source>
        <dbReference type="ARBA" id="ARBA00049244"/>
    </source>
</evidence>
<dbReference type="SMART" id="SM00486">
    <property type="entry name" value="POLBc"/>
    <property type="match status" value="1"/>
</dbReference>
<dbReference type="Proteomes" id="UP000192582">
    <property type="component" value="Unassembled WGS sequence"/>
</dbReference>
<dbReference type="InterPro" id="IPR043502">
    <property type="entry name" value="DNA/RNA_pol_sf"/>
</dbReference>
<dbReference type="EC" id="2.7.7.7" evidence="2"/>
<evidence type="ECO:0000256" key="3">
    <source>
        <dbReference type="ARBA" id="ARBA00022679"/>
    </source>
</evidence>
<accession>A0A1W1VWA8</accession>
<evidence type="ECO:0000313" key="10">
    <source>
        <dbReference type="EMBL" id="SMB97616.1"/>
    </source>
</evidence>